<evidence type="ECO:0000313" key="2">
    <source>
        <dbReference type="Proteomes" id="UP000789860"/>
    </source>
</evidence>
<evidence type="ECO:0000313" key="1">
    <source>
        <dbReference type="EMBL" id="CAG8673616.1"/>
    </source>
</evidence>
<feature type="non-terminal residue" evidence="1">
    <location>
        <position position="64"/>
    </location>
</feature>
<gene>
    <name evidence="1" type="ORF">SCALOS_LOCUS9468</name>
</gene>
<name>A0ACA9NVX0_9GLOM</name>
<dbReference type="EMBL" id="CAJVPM010029522">
    <property type="protein sequence ID" value="CAG8673616.1"/>
    <property type="molecule type" value="Genomic_DNA"/>
</dbReference>
<accession>A0ACA9NVX0</accession>
<keyword evidence="2" id="KW-1185">Reference proteome</keyword>
<proteinExistence type="predicted"/>
<organism evidence="1 2">
    <name type="scientific">Scutellospora calospora</name>
    <dbReference type="NCBI Taxonomy" id="85575"/>
    <lineage>
        <taxon>Eukaryota</taxon>
        <taxon>Fungi</taxon>
        <taxon>Fungi incertae sedis</taxon>
        <taxon>Mucoromycota</taxon>
        <taxon>Glomeromycotina</taxon>
        <taxon>Glomeromycetes</taxon>
        <taxon>Diversisporales</taxon>
        <taxon>Gigasporaceae</taxon>
        <taxon>Scutellospora</taxon>
    </lineage>
</organism>
<protein>
    <submittedName>
        <fullName evidence="1">7662_t:CDS:1</fullName>
    </submittedName>
</protein>
<dbReference type="Proteomes" id="UP000789860">
    <property type="component" value="Unassembled WGS sequence"/>
</dbReference>
<reference evidence="1" key="1">
    <citation type="submission" date="2021-06" db="EMBL/GenBank/DDBJ databases">
        <authorList>
            <person name="Kallberg Y."/>
            <person name="Tangrot J."/>
            <person name="Rosling A."/>
        </authorList>
    </citation>
    <scope>NUCLEOTIDE SEQUENCE</scope>
    <source>
        <strain evidence="1">AU212A</strain>
    </source>
</reference>
<comment type="caution">
    <text evidence="1">The sequence shown here is derived from an EMBL/GenBank/DDBJ whole genome shotgun (WGS) entry which is preliminary data.</text>
</comment>
<sequence length="64" mass="7506">MSQQNIQTFEQIPVQHFVQVNPQPANSHLIRANLLNEVEVLRSELETLQKENQVLKKENQILKE</sequence>